<dbReference type="GO" id="GO:0000139">
    <property type="term" value="C:Golgi membrane"/>
    <property type="evidence" value="ECO:0007669"/>
    <property type="project" value="UniProtKB-SubCell"/>
</dbReference>
<feature type="domain" description="PDZ GRASP-type" evidence="6">
    <location>
        <begin position="117"/>
        <end position="206"/>
    </location>
</feature>
<comment type="subcellular location">
    <subcellularLocation>
        <location evidence="1">Golgi apparatus membrane</location>
    </subcellularLocation>
</comment>
<feature type="compositionally biased region" description="Basic residues" evidence="5">
    <location>
        <begin position="278"/>
        <end position="287"/>
    </location>
</feature>
<accession>A0A9X0DNM3</accession>
<dbReference type="InterPro" id="IPR036034">
    <property type="entry name" value="PDZ_sf"/>
</dbReference>
<evidence type="ECO:0000313" key="8">
    <source>
        <dbReference type="Proteomes" id="UP001152300"/>
    </source>
</evidence>
<dbReference type="GO" id="GO:0007030">
    <property type="term" value="P:Golgi organization"/>
    <property type="evidence" value="ECO:0007669"/>
    <property type="project" value="TreeGrafter"/>
</dbReference>
<feature type="region of interest" description="Disordered" evidence="5">
    <location>
        <begin position="275"/>
        <end position="356"/>
    </location>
</feature>
<feature type="compositionally biased region" description="Basic and acidic residues" evidence="5">
    <location>
        <begin position="299"/>
        <end position="311"/>
    </location>
</feature>
<keyword evidence="8" id="KW-1185">Reference proteome</keyword>
<reference evidence="7" key="1">
    <citation type="submission" date="2022-11" db="EMBL/GenBank/DDBJ databases">
        <title>Genome Resource of Sclerotinia nivalis Strain SnTB1, a Plant Pathogen Isolated from American Ginseng.</title>
        <authorList>
            <person name="Fan S."/>
        </authorList>
    </citation>
    <scope>NUCLEOTIDE SEQUENCE</scope>
    <source>
        <strain evidence="7">SnTB1</strain>
    </source>
</reference>
<keyword evidence="4" id="KW-0472">Membrane</keyword>
<keyword evidence="2" id="KW-0677">Repeat</keyword>
<dbReference type="Proteomes" id="UP001152300">
    <property type="component" value="Unassembled WGS sequence"/>
</dbReference>
<dbReference type="PROSITE" id="PS51865">
    <property type="entry name" value="PDZ_GRASP"/>
    <property type="match status" value="2"/>
</dbReference>
<evidence type="ECO:0000259" key="6">
    <source>
        <dbReference type="PROSITE" id="PS51865"/>
    </source>
</evidence>
<name>A0A9X0DNM3_9HELO</name>
<dbReference type="EMBL" id="JAPEIS010000001">
    <property type="protein sequence ID" value="KAJ8070276.1"/>
    <property type="molecule type" value="Genomic_DNA"/>
</dbReference>
<keyword evidence="3" id="KW-0333">Golgi apparatus</keyword>
<dbReference type="Gene3D" id="2.30.42.10">
    <property type="match status" value="2"/>
</dbReference>
<dbReference type="FunFam" id="2.30.42.10:FF:000026">
    <property type="entry name" value="Golgi reassembly stacking protein 2"/>
    <property type="match status" value="1"/>
</dbReference>
<proteinExistence type="predicted"/>
<evidence type="ECO:0000256" key="3">
    <source>
        <dbReference type="ARBA" id="ARBA00023034"/>
    </source>
</evidence>
<protein>
    <recommendedName>
        <fullName evidence="6">PDZ GRASP-type domain-containing protein</fullName>
    </recommendedName>
</protein>
<comment type="caution">
    <text evidence="7">The sequence shown here is derived from an EMBL/GenBank/DDBJ whole genome shotgun (WGS) entry which is preliminary data.</text>
</comment>
<sequence length="356" mass="38451">MFNALNRFISRLDSDSPVHQNRDNHGAFGFQVLRNKTPELAVEPWFDFIVGINGRMIDDSDANLFAQEVRNCAGSTVTLGLWSAKGQRTRTLHIPIPSDTPSLGLTLQWTSLSTVSNIWHILDVPANSPADLAGLLPYSDYILGTPEGVLHGESGLGELVEDHIGRPLRLYVYNNEYNVTREITIHPSRDWGGDGALGCTLGYGALHRLPAPLSEPVAGPGETLFEGESARFSNEEHREKMGSEGAASQLFVPAAVAEEPGEFLVPAQLAAPVSATPARKKEKKHAHNPNNFMDDYFMEGEKKSRELDHAPSTKTGGVPPPPKAGGPPRAGTPKVASPEPSPIPAETKDPYDSGVD</sequence>
<evidence type="ECO:0000256" key="5">
    <source>
        <dbReference type="SAM" id="MobiDB-lite"/>
    </source>
</evidence>
<gene>
    <name evidence="7" type="ORF">OCU04_000659</name>
</gene>
<evidence type="ECO:0000313" key="7">
    <source>
        <dbReference type="EMBL" id="KAJ8070276.1"/>
    </source>
</evidence>
<dbReference type="Pfam" id="PF04495">
    <property type="entry name" value="GRASP55_65"/>
    <property type="match status" value="1"/>
</dbReference>
<organism evidence="7 8">
    <name type="scientific">Sclerotinia nivalis</name>
    <dbReference type="NCBI Taxonomy" id="352851"/>
    <lineage>
        <taxon>Eukaryota</taxon>
        <taxon>Fungi</taxon>
        <taxon>Dikarya</taxon>
        <taxon>Ascomycota</taxon>
        <taxon>Pezizomycotina</taxon>
        <taxon>Leotiomycetes</taxon>
        <taxon>Helotiales</taxon>
        <taxon>Sclerotiniaceae</taxon>
        <taxon>Sclerotinia</taxon>
    </lineage>
</organism>
<dbReference type="SUPFAM" id="SSF50156">
    <property type="entry name" value="PDZ domain-like"/>
    <property type="match status" value="1"/>
</dbReference>
<feature type="compositionally biased region" description="Basic and acidic residues" evidence="5">
    <location>
        <begin position="346"/>
        <end position="356"/>
    </location>
</feature>
<evidence type="ECO:0000256" key="4">
    <source>
        <dbReference type="ARBA" id="ARBA00023136"/>
    </source>
</evidence>
<dbReference type="PANTHER" id="PTHR12893">
    <property type="entry name" value="GOLGI REASSEMBLY STACKING PROTEIN GRASP"/>
    <property type="match status" value="1"/>
</dbReference>
<dbReference type="AlphaFoldDB" id="A0A9X0DNM3"/>
<dbReference type="InterPro" id="IPR007583">
    <property type="entry name" value="GRASP55_65"/>
</dbReference>
<dbReference type="FunFam" id="2.30.42.10:FF:000262">
    <property type="entry name" value="Golgi reassembly stacking protein"/>
    <property type="match status" value="1"/>
</dbReference>
<dbReference type="PANTHER" id="PTHR12893:SF0">
    <property type="entry name" value="GRASP65"/>
    <property type="match status" value="1"/>
</dbReference>
<feature type="domain" description="PDZ GRASP-type" evidence="6">
    <location>
        <begin position="28"/>
        <end position="112"/>
    </location>
</feature>
<dbReference type="InterPro" id="IPR024958">
    <property type="entry name" value="GRASP_PDZ"/>
</dbReference>
<evidence type="ECO:0000256" key="1">
    <source>
        <dbReference type="ARBA" id="ARBA00004394"/>
    </source>
</evidence>
<evidence type="ECO:0000256" key="2">
    <source>
        <dbReference type="ARBA" id="ARBA00022737"/>
    </source>
</evidence>
<dbReference type="OrthoDB" id="3318at2759"/>